<proteinExistence type="inferred from homology"/>
<feature type="compositionally biased region" description="Low complexity" evidence="4">
    <location>
        <begin position="32"/>
        <end position="59"/>
    </location>
</feature>
<keyword evidence="7" id="KW-1185">Reference proteome</keyword>
<name>A0A9X4QU77_9BACL</name>
<dbReference type="CDD" id="cd13586">
    <property type="entry name" value="PBP2_Maltose_binding_like"/>
    <property type="match status" value="1"/>
</dbReference>
<dbReference type="InterPro" id="IPR006059">
    <property type="entry name" value="SBP"/>
</dbReference>
<accession>A0A9X4QU77</accession>
<feature type="chain" id="PRO_5040911889" evidence="5">
    <location>
        <begin position="22"/>
        <end position="447"/>
    </location>
</feature>
<evidence type="ECO:0000256" key="3">
    <source>
        <dbReference type="ARBA" id="ARBA00022729"/>
    </source>
</evidence>
<dbReference type="PANTHER" id="PTHR30061:SF50">
    <property type="entry name" value="MALTOSE_MALTODEXTRIN-BINDING PERIPLASMIC PROTEIN"/>
    <property type="match status" value="1"/>
</dbReference>
<dbReference type="SUPFAM" id="SSF53850">
    <property type="entry name" value="Periplasmic binding protein-like II"/>
    <property type="match status" value="1"/>
</dbReference>
<keyword evidence="3 5" id="KW-0732">Signal</keyword>
<evidence type="ECO:0000256" key="5">
    <source>
        <dbReference type="SAM" id="SignalP"/>
    </source>
</evidence>
<dbReference type="GO" id="GO:0015768">
    <property type="term" value="P:maltose transport"/>
    <property type="evidence" value="ECO:0007669"/>
    <property type="project" value="TreeGrafter"/>
</dbReference>
<dbReference type="AlphaFoldDB" id="A0A9X4QU77"/>
<comment type="similarity">
    <text evidence="1">Belongs to the bacterial solute-binding protein 1 family.</text>
</comment>
<feature type="signal peptide" evidence="5">
    <location>
        <begin position="1"/>
        <end position="21"/>
    </location>
</feature>
<dbReference type="GO" id="GO:0042956">
    <property type="term" value="P:maltodextrin transmembrane transport"/>
    <property type="evidence" value="ECO:0007669"/>
    <property type="project" value="TreeGrafter"/>
</dbReference>
<dbReference type="GO" id="GO:0055052">
    <property type="term" value="C:ATP-binding cassette (ABC) transporter complex, substrate-binding subunit-containing"/>
    <property type="evidence" value="ECO:0007669"/>
    <property type="project" value="TreeGrafter"/>
</dbReference>
<keyword evidence="2" id="KW-0813">Transport</keyword>
<evidence type="ECO:0000256" key="1">
    <source>
        <dbReference type="ARBA" id="ARBA00008520"/>
    </source>
</evidence>
<dbReference type="EMBL" id="JAPDIA010000003">
    <property type="protein sequence ID" value="MDG0810192.1"/>
    <property type="molecule type" value="Genomic_DNA"/>
</dbReference>
<evidence type="ECO:0000256" key="4">
    <source>
        <dbReference type="SAM" id="MobiDB-lite"/>
    </source>
</evidence>
<dbReference type="GO" id="GO:1901982">
    <property type="term" value="F:maltose binding"/>
    <property type="evidence" value="ECO:0007669"/>
    <property type="project" value="TreeGrafter"/>
</dbReference>
<gene>
    <name evidence="6" type="ORF">OMP40_13180</name>
</gene>
<dbReference type="Proteomes" id="UP001153404">
    <property type="component" value="Unassembled WGS sequence"/>
</dbReference>
<dbReference type="PROSITE" id="PS51257">
    <property type="entry name" value="PROKAR_LIPOPROTEIN"/>
    <property type="match status" value="1"/>
</dbReference>
<feature type="region of interest" description="Disordered" evidence="4">
    <location>
        <begin position="30"/>
        <end position="61"/>
    </location>
</feature>
<comment type="caution">
    <text evidence="6">The sequence shown here is derived from an EMBL/GenBank/DDBJ whole genome shotgun (WGS) entry which is preliminary data.</text>
</comment>
<evidence type="ECO:0000313" key="6">
    <source>
        <dbReference type="EMBL" id="MDG0810192.1"/>
    </source>
</evidence>
<reference evidence="6" key="1">
    <citation type="submission" date="2022-10" db="EMBL/GenBank/DDBJ databases">
        <title>Comparative genomic analysis of Cohnella hashimotonis sp. nov., isolated from the International Space Station.</title>
        <authorList>
            <person name="Simpson A."/>
            <person name="Venkateswaran K."/>
        </authorList>
    </citation>
    <scope>NUCLEOTIDE SEQUENCE</scope>
    <source>
        <strain evidence="6">DSM 28161</strain>
    </source>
</reference>
<organism evidence="6 7">
    <name type="scientific">Cohnella rhizosphaerae</name>
    <dbReference type="NCBI Taxonomy" id="1457232"/>
    <lineage>
        <taxon>Bacteria</taxon>
        <taxon>Bacillati</taxon>
        <taxon>Bacillota</taxon>
        <taxon>Bacilli</taxon>
        <taxon>Bacillales</taxon>
        <taxon>Paenibacillaceae</taxon>
        <taxon>Cohnella</taxon>
    </lineage>
</organism>
<protein>
    <submittedName>
        <fullName evidence="6">Maltose ABC transporter substrate-binding protein</fullName>
    </submittedName>
</protein>
<dbReference type="Pfam" id="PF13416">
    <property type="entry name" value="SBP_bac_8"/>
    <property type="match status" value="1"/>
</dbReference>
<sequence length="447" mass="47821">MKLNKSLTMISALSLMAVSLAACSGNNGGGNNASPSASAASPSASATSSAPSESASPEATDIEPEAGAKLVVWAAQEQKDFLETMGKEFEAKYGIKVEFQKVGSADALNKIVKDGPAGVGADVFMLAHDQLNRAVQAGVILPNDFYAEDTQANFAKTAVDAVTATDGILYGYPRNIETYLLFYNKNLAKPEDLASWDAIKAFSKAYNVPAEKKFGIMWKLDDSYFNYAFMGGNGGYVFGNNNTDPGDIGLNNEGSVEGLKFMQSMKEVMPFKVADATPDVKTDLFQKGKLAIDMDGIWQLGSFTKEKLGFDVGAVPLPPMPNGKSPKPFAGVQAYFVSQFSQYPNAAKLFAHFVSSQDAAIKMYQMSGVVSARNGLDQDPALAGNELVAAFVEQFKNVEAMPSIAETASFWTAMGAVYPQIWDNNADVKATLDKAVSDMKTLIQQSK</sequence>
<evidence type="ECO:0000313" key="7">
    <source>
        <dbReference type="Proteomes" id="UP001153404"/>
    </source>
</evidence>
<dbReference type="PANTHER" id="PTHR30061">
    <property type="entry name" value="MALTOSE-BINDING PERIPLASMIC PROTEIN"/>
    <property type="match status" value="1"/>
</dbReference>
<dbReference type="Gene3D" id="3.40.190.10">
    <property type="entry name" value="Periplasmic binding protein-like II"/>
    <property type="match status" value="2"/>
</dbReference>
<evidence type="ECO:0000256" key="2">
    <source>
        <dbReference type="ARBA" id="ARBA00022448"/>
    </source>
</evidence>
<dbReference type="RefSeq" id="WP_277531891.1">
    <property type="nucleotide sequence ID" value="NZ_JAPDIA010000003.1"/>
</dbReference>